<sequence>MTTTTDGALETGAERMARERLEDRIRYAVGQLKQGKYLSITNGPDGEVAGTCGHDPRVGRDWLLHMVERRAAR</sequence>
<protein>
    <submittedName>
        <fullName evidence="1">Uncharacterized protein</fullName>
    </submittedName>
</protein>
<comment type="caution">
    <text evidence="1">The sequence shown here is derived from an EMBL/GenBank/DDBJ whole genome shotgun (WGS) entry which is preliminary data.</text>
</comment>
<evidence type="ECO:0000313" key="2">
    <source>
        <dbReference type="Proteomes" id="UP001139384"/>
    </source>
</evidence>
<evidence type="ECO:0000313" key="1">
    <source>
        <dbReference type="EMBL" id="MCF1592465.1"/>
    </source>
</evidence>
<reference evidence="1" key="1">
    <citation type="submission" date="2022-01" db="EMBL/GenBank/DDBJ databases">
        <title>Draft Genome Sequences of Seven Type Strains of the Genus Streptomyces.</title>
        <authorList>
            <person name="Aziz S."/>
            <person name="Coretto E."/>
            <person name="Chronakova A."/>
            <person name="Sproer C."/>
            <person name="Huber K."/>
            <person name="Nouioui I."/>
            <person name="Gross H."/>
        </authorList>
    </citation>
    <scope>NUCLEOTIDE SEQUENCE</scope>
    <source>
        <strain evidence="1">DSM 103493</strain>
    </source>
</reference>
<dbReference type="EMBL" id="JAKEIP010000005">
    <property type="protein sequence ID" value="MCF1592465.1"/>
    <property type="molecule type" value="Genomic_DNA"/>
</dbReference>
<keyword evidence="2" id="KW-1185">Reference proteome</keyword>
<organism evidence="1 2">
    <name type="scientific">Streptomyces muensis</name>
    <dbReference type="NCBI Taxonomy" id="1077944"/>
    <lineage>
        <taxon>Bacteria</taxon>
        <taxon>Bacillati</taxon>
        <taxon>Actinomycetota</taxon>
        <taxon>Actinomycetes</taxon>
        <taxon>Kitasatosporales</taxon>
        <taxon>Streptomycetaceae</taxon>
        <taxon>Streptomyces</taxon>
    </lineage>
</organism>
<dbReference type="RefSeq" id="WP_176187956.1">
    <property type="nucleotide sequence ID" value="NZ_JAKEIP010000005.1"/>
</dbReference>
<gene>
    <name evidence="1" type="ORF">L0P92_02620</name>
</gene>
<dbReference type="Proteomes" id="UP001139384">
    <property type="component" value="Unassembled WGS sequence"/>
</dbReference>
<accession>A0A9X1TIY8</accession>
<proteinExistence type="predicted"/>
<dbReference type="AlphaFoldDB" id="A0A9X1TIY8"/>
<name>A0A9X1TIY8_STRM4</name>